<dbReference type="InterPro" id="IPR023393">
    <property type="entry name" value="START-like_dom_sf"/>
</dbReference>
<evidence type="ECO:0000313" key="2">
    <source>
        <dbReference type="Proteomes" id="UP000477911"/>
    </source>
</evidence>
<sequence>MKIVARQDIDAPVEDAFARITDFRSFERAAMRRGAQVRRSDGADPPQVGAGWEVSFRYRGRARLLRLTLSRFEPPEMFLSQMQTEGLEGQCLAELTALSPSRCRLRVEIELRPRTLAARLLVQSMKLAKGRLRKRLQERLQDLATGLDLNRDRKAARRRTPRAG</sequence>
<dbReference type="Pfam" id="PF10604">
    <property type="entry name" value="Polyketide_cyc2"/>
    <property type="match status" value="1"/>
</dbReference>
<evidence type="ECO:0000313" key="1">
    <source>
        <dbReference type="EMBL" id="MXN20449.1"/>
    </source>
</evidence>
<protein>
    <submittedName>
        <fullName evidence="1">SRPBCC family protein</fullName>
    </submittedName>
</protein>
<dbReference type="Gene3D" id="3.30.530.20">
    <property type="match status" value="1"/>
</dbReference>
<comment type="caution">
    <text evidence="1">The sequence shown here is derived from an EMBL/GenBank/DDBJ whole genome shotgun (WGS) entry which is preliminary data.</text>
</comment>
<dbReference type="SUPFAM" id="SSF55961">
    <property type="entry name" value="Bet v1-like"/>
    <property type="match status" value="1"/>
</dbReference>
<dbReference type="EMBL" id="WUMU01000028">
    <property type="protein sequence ID" value="MXN20449.1"/>
    <property type="molecule type" value="Genomic_DNA"/>
</dbReference>
<dbReference type="InterPro" id="IPR019587">
    <property type="entry name" value="Polyketide_cyclase/dehydratase"/>
</dbReference>
<gene>
    <name evidence="1" type="ORF">GR170_21655</name>
</gene>
<proteinExistence type="predicted"/>
<keyword evidence="2" id="KW-1185">Reference proteome</keyword>
<reference evidence="1 2" key="1">
    <citation type="submission" date="2019-12" db="EMBL/GenBank/DDBJ databases">
        <authorList>
            <person name="Li M."/>
        </authorList>
    </citation>
    <scope>NUCLEOTIDE SEQUENCE [LARGE SCALE GENOMIC DNA]</scope>
    <source>
        <strain evidence="1 2">GBMRC 2024</strain>
    </source>
</reference>
<dbReference type="AlphaFoldDB" id="A0A6L7G904"/>
<dbReference type="CDD" id="cd07812">
    <property type="entry name" value="SRPBCC"/>
    <property type="match status" value="1"/>
</dbReference>
<dbReference type="RefSeq" id="WP_160896574.1">
    <property type="nucleotide sequence ID" value="NZ_WUMU01000028.1"/>
</dbReference>
<accession>A0A6L7G904</accession>
<name>A0A6L7G904_9RHOB</name>
<organism evidence="1 2">
    <name type="scientific">Pseudooceanicola albus</name>
    <dbReference type="NCBI Taxonomy" id="2692189"/>
    <lineage>
        <taxon>Bacteria</taxon>
        <taxon>Pseudomonadati</taxon>
        <taxon>Pseudomonadota</taxon>
        <taxon>Alphaproteobacteria</taxon>
        <taxon>Rhodobacterales</taxon>
        <taxon>Paracoccaceae</taxon>
        <taxon>Pseudooceanicola</taxon>
    </lineage>
</organism>
<dbReference type="Proteomes" id="UP000477911">
    <property type="component" value="Unassembled WGS sequence"/>
</dbReference>